<dbReference type="Gene3D" id="6.10.140.1230">
    <property type="match status" value="1"/>
</dbReference>
<evidence type="ECO:0000313" key="2">
    <source>
        <dbReference type="EMBL" id="WBW74063.1"/>
    </source>
</evidence>
<feature type="region of interest" description="Disordered" evidence="1">
    <location>
        <begin position="1"/>
        <end position="37"/>
    </location>
</feature>
<feature type="compositionally biased region" description="Basic and acidic residues" evidence="1">
    <location>
        <begin position="26"/>
        <end position="37"/>
    </location>
</feature>
<evidence type="ECO:0000256" key="1">
    <source>
        <dbReference type="SAM" id="MobiDB-lite"/>
    </source>
</evidence>
<accession>A0AAE9WFX5</accession>
<dbReference type="RefSeq" id="XP_056038306.1">
    <property type="nucleotide sequence ID" value="XM_056182416.1"/>
</dbReference>
<gene>
    <name evidence="2" type="primary">did4</name>
    <name evidence="2" type="ORF">SOMG_03627</name>
</gene>
<proteinExistence type="predicted"/>
<dbReference type="PANTHER" id="PTHR10476">
    <property type="entry name" value="CHARGED MULTIVESICULAR BODY PROTEIN"/>
    <property type="match status" value="1"/>
</dbReference>
<dbReference type="GeneID" id="80877105"/>
<sequence length="210" mass="23667">MGLTSWLFGGQKSPQEQLRAHQRSLGRAERELDREKVKLDQREKSLVQEIKSSAKAGNTGAARIQARDMMRLRNSRKKMMNAKTQLQAISLRLQTTRTSEQMMQSMRGATRLLGGMNKSMNLPAMSRIAQQFERENDMMEQRQEMIDESMDDALEGDDEDEADELVDKVLDEVGVDLSQGLPDAATQVGSVPELKSEGNLQARLDDLAKR</sequence>
<organism evidence="2 3">
    <name type="scientific">Schizosaccharomyces osmophilus</name>
    <dbReference type="NCBI Taxonomy" id="2545709"/>
    <lineage>
        <taxon>Eukaryota</taxon>
        <taxon>Fungi</taxon>
        <taxon>Dikarya</taxon>
        <taxon>Ascomycota</taxon>
        <taxon>Taphrinomycotina</taxon>
        <taxon>Schizosaccharomycetes</taxon>
        <taxon>Schizosaccharomycetales</taxon>
        <taxon>Schizosaccharomycetaceae</taxon>
        <taxon>Schizosaccharomyces</taxon>
    </lineage>
</organism>
<dbReference type="Pfam" id="PF03357">
    <property type="entry name" value="Snf7"/>
    <property type="match status" value="1"/>
</dbReference>
<dbReference type="EMBL" id="CP115612">
    <property type="protein sequence ID" value="WBW74063.1"/>
    <property type="molecule type" value="Genomic_DNA"/>
</dbReference>
<dbReference type="AlphaFoldDB" id="A0AAE9WFX5"/>
<reference evidence="2 3" key="1">
    <citation type="journal article" date="2023" name="G3 (Bethesda)">
        <title>A high-quality reference genome for the fission yeast Schizosaccharomyces osmophilus.</title>
        <authorList>
            <person name="Jia G.S."/>
            <person name="Zhang W.C."/>
            <person name="Liang Y."/>
            <person name="Liu X.H."/>
            <person name="Rhind N."/>
            <person name="Pidoux A."/>
            <person name="Brysch-Herzberg M."/>
            <person name="Du L.L."/>
        </authorList>
    </citation>
    <scope>NUCLEOTIDE SEQUENCE [LARGE SCALE GENOMIC DNA]</scope>
    <source>
        <strain evidence="2 3">CBS 15793</strain>
    </source>
</reference>
<feature type="region of interest" description="Disordered" evidence="1">
    <location>
        <begin position="177"/>
        <end position="210"/>
    </location>
</feature>
<name>A0AAE9WFX5_9SCHI</name>
<keyword evidence="3" id="KW-1185">Reference proteome</keyword>
<dbReference type="InterPro" id="IPR005024">
    <property type="entry name" value="Snf7_fam"/>
</dbReference>
<dbReference type="GO" id="GO:0007034">
    <property type="term" value="P:vacuolar transport"/>
    <property type="evidence" value="ECO:0007669"/>
    <property type="project" value="InterPro"/>
</dbReference>
<dbReference type="KEGG" id="som:SOMG_03627"/>
<protein>
    <submittedName>
        <fullName evidence="2">ESCRT III complex subunit Did4</fullName>
    </submittedName>
</protein>
<evidence type="ECO:0000313" key="3">
    <source>
        <dbReference type="Proteomes" id="UP001212411"/>
    </source>
</evidence>
<dbReference type="Proteomes" id="UP001212411">
    <property type="component" value="Chromosome 2"/>
</dbReference>